<evidence type="ECO:0000256" key="6">
    <source>
        <dbReference type="ARBA" id="ARBA00022692"/>
    </source>
</evidence>
<evidence type="ECO:0000256" key="8">
    <source>
        <dbReference type="ARBA" id="ARBA00023136"/>
    </source>
</evidence>
<evidence type="ECO:0000256" key="10">
    <source>
        <dbReference type="ARBA" id="ARBA00023239"/>
    </source>
</evidence>
<dbReference type="InterPro" id="IPR007305">
    <property type="entry name" value="Vesicle_transpt_Got1/SFT2"/>
</dbReference>
<dbReference type="InterPro" id="IPR013785">
    <property type="entry name" value="Aldolase_TIM"/>
</dbReference>
<gene>
    <name evidence="12" type="ORF">U9M48_027021</name>
</gene>
<evidence type="ECO:0000256" key="3">
    <source>
        <dbReference type="ARBA" id="ARBA00004714"/>
    </source>
</evidence>
<dbReference type="Pfam" id="PF00274">
    <property type="entry name" value="Glycolytic"/>
    <property type="match status" value="2"/>
</dbReference>
<evidence type="ECO:0000256" key="4">
    <source>
        <dbReference type="ARBA" id="ARBA00010387"/>
    </source>
</evidence>
<evidence type="ECO:0000256" key="11">
    <source>
        <dbReference type="SAM" id="Phobius"/>
    </source>
</evidence>
<dbReference type="CDD" id="cd00948">
    <property type="entry name" value="FBP_aldolase_I_a"/>
    <property type="match status" value="1"/>
</dbReference>
<comment type="pathway">
    <text evidence="3">Carbohydrate degradation; glycolysis; D-glyceraldehyde 3-phosphate and glycerone phosphate from D-glucose: step 4/4.</text>
</comment>
<dbReference type="EMBL" id="CP144750">
    <property type="protein sequence ID" value="WVZ79444.1"/>
    <property type="molecule type" value="Genomic_DNA"/>
</dbReference>
<feature type="transmembrane region" description="Helical" evidence="11">
    <location>
        <begin position="90"/>
        <end position="115"/>
    </location>
</feature>
<evidence type="ECO:0000256" key="5">
    <source>
        <dbReference type="ARBA" id="ARBA00013068"/>
    </source>
</evidence>
<dbReference type="PANTHER" id="PTHR11627">
    <property type="entry name" value="FRUCTOSE-BISPHOSPHATE ALDOLASE"/>
    <property type="match status" value="1"/>
</dbReference>
<dbReference type="GO" id="GO:0005737">
    <property type="term" value="C:cytoplasm"/>
    <property type="evidence" value="ECO:0007669"/>
    <property type="project" value="UniProtKB-ARBA"/>
</dbReference>
<keyword evidence="9" id="KW-0324">Glycolysis</keyword>
<keyword evidence="8 11" id="KW-0472">Membrane</keyword>
<keyword evidence="7 11" id="KW-1133">Transmembrane helix</keyword>
<reference evidence="12 13" key="1">
    <citation type="submission" date="2024-02" db="EMBL/GenBank/DDBJ databases">
        <title>High-quality chromosome-scale genome assembly of Pensacola bahiagrass (Paspalum notatum Flugge var. saurae).</title>
        <authorList>
            <person name="Vega J.M."/>
            <person name="Podio M."/>
            <person name="Orjuela J."/>
            <person name="Siena L.A."/>
            <person name="Pessino S.C."/>
            <person name="Combes M.C."/>
            <person name="Mariac C."/>
            <person name="Albertini E."/>
            <person name="Pupilli F."/>
            <person name="Ortiz J.P.A."/>
            <person name="Leblanc O."/>
        </authorList>
    </citation>
    <scope>NUCLEOTIDE SEQUENCE [LARGE SCALE GENOMIC DNA]</scope>
    <source>
        <strain evidence="12">R1</strain>
        <tissue evidence="12">Leaf</tissue>
    </source>
</reference>
<organism evidence="12 13">
    <name type="scientific">Paspalum notatum var. saurae</name>
    <dbReference type="NCBI Taxonomy" id="547442"/>
    <lineage>
        <taxon>Eukaryota</taxon>
        <taxon>Viridiplantae</taxon>
        <taxon>Streptophyta</taxon>
        <taxon>Embryophyta</taxon>
        <taxon>Tracheophyta</taxon>
        <taxon>Spermatophyta</taxon>
        <taxon>Magnoliopsida</taxon>
        <taxon>Liliopsida</taxon>
        <taxon>Poales</taxon>
        <taxon>Poaceae</taxon>
        <taxon>PACMAD clade</taxon>
        <taxon>Panicoideae</taxon>
        <taxon>Andropogonodae</taxon>
        <taxon>Paspaleae</taxon>
        <taxon>Paspalinae</taxon>
        <taxon>Paspalum</taxon>
    </lineage>
</organism>
<keyword evidence="13" id="KW-1185">Reference proteome</keyword>
<dbReference type="GO" id="GO:0004332">
    <property type="term" value="F:fructose-bisphosphate aldolase activity"/>
    <property type="evidence" value="ECO:0007669"/>
    <property type="project" value="UniProtKB-EC"/>
</dbReference>
<evidence type="ECO:0000313" key="13">
    <source>
        <dbReference type="Proteomes" id="UP001341281"/>
    </source>
</evidence>
<evidence type="ECO:0000256" key="7">
    <source>
        <dbReference type="ARBA" id="ARBA00022989"/>
    </source>
</evidence>
<sequence length="688" mass="73339">MQAWFSSGSGTSSSAAASSSQPSLLAEWNSYAAARSAEDAGDGFGIDIEAAVRSANDRVAGTFGVVSKSVKGLPGSFKSTTSSVPSGRSVMYFGLFLASGVFLVFIAFTIFLPVMVIMPQKFAICFTAGCAFIIGSFFALKGPKNQLYHMISKERLPFTVGFVGSMAATIYVSMVLHSYILSVFFSVLQVLALAYYAISYFPGGSAGMKFLSSAFVSSILNLGGTVRLPYPETGDGVYKGPCGHCLQTIIRARADELIKTAKCISAPGKGILASDESTGTIGKRLSSINLENVESNRQALRELLFTAPGVFDYLSGVILFEETLYQKTSGGTPFVELLVAGGVVPGIKVDKGTVEIAGTNGETTTQGLDALGARCAKYYDAGARFAKWRAVLKVGPAGEPSELAVRQNAEGLARYALICQEHGLVPIVEPEILTDGDHGIDTCAAVTERVLAAVYKSLNDHKVLLEATLLKTNMVTPGSDSPKARRRSTTSFLKSLSPRTMHMHAMMQMIHARRRSTTSFLKSLSPRTMHMHAMMQMIHGCKNLQVGAEVIAEYTVAALRRTVPPAVAGVVFLSGGQSEEEATQNLNAMNKLEVLKPWTLSFSFGRALQQSTLKKWLGKPENVAAAQATFLARCKANSEAALGKYAGSGAGDAAASESLYVKGYKSHGIKEVSSELRNAQFGSDIVVY</sequence>
<feature type="transmembrane region" description="Helical" evidence="11">
    <location>
        <begin position="179"/>
        <end position="198"/>
    </location>
</feature>
<dbReference type="Proteomes" id="UP001341281">
    <property type="component" value="Chromosome 06"/>
</dbReference>
<dbReference type="AlphaFoldDB" id="A0AAQ3TU16"/>
<dbReference type="Gene3D" id="3.20.20.70">
    <property type="entry name" value="Aldolase class I"/>
    <property type="match status" value="2"/>
</dbReference>
<dbReference type="GO" id="GO:0006096">
    <property type="term" value="P:glycolytic process"/>
    <property type="evidence" value="ECO:0007669"/>
    <property type="project" value="UniProtKB-KW"/>
</dbReference>
<comment type="catalytic activity">
    <reaction evidence="1">
        <text>beta-D-fructose 1,6-bisphosphate = D-glyceraldehyde 3-phosphate + dihydroxyacetone phosphate</text>
        <dbReference type="Rhea" id="RHEA:14729"/>
        <dbReference type="ChEBI" id="CHEBI:32966"/>
        <dbReference type="ChEBI" id="CHEBI:57642"/>
        <dbReference type="ChEBI" id="CHEBI:59776"/>
        <dbReference type="EC" id="4.1.2.13"/>
    </reaction>
</comment>
<evidence type="ECO:0000313" key="12">
    <source>
        <dbReference type="EMBL" id="WVZ79444.1"/>
    </source>
</evidence>
<dbReference type="EC" id="4.1.2.13" evidence="5"/>
<accession>A0AAQ3TU16</accession>
<dbReference type="NCBIfam" id="NF033379">
    <property type="entry name" value="FrucBisAld_I"/>
    <property type="match status" value="1"/>
</dbReference>
<dbReference type="SUPFAM" id="SSF51569">
    <property type="entry name" value="Aldolase"/>
    <property type="match status" value="2"/>
</dbReference>
<dbReference type="GO" id="GO:0016192">
    <property type="term" value="P:vesicle-mediated transport"/>
    <property type="evidence" value="ECO:0007669"/>
    <property type="project" value="InterPro"/>
</dbReference>
<dbReference type="InterPro" id="IPR000741">
    <property type="entry name" value="FBA_I"/>
</dbReference>
<protein>
    <recommendedName>
        <fullName evidence="5">fructose-bisphosphate aldolase</fullName>
        <ecNumber evidence="5">4.1.2.13</ecNumber>
    </recommendedName>
</protein>
<dbReference type="GO" id="GO:0012505">
    <property type="term" value="C:endomembrane system"/>
    <property type="evidence" value="ECO:0007669"/>
    <property type="project" value="UniProtKB-ARBA"/>
</dbReference>
<keyword evidence="10" id="KW-0456">Lyase</keyword>
<evidence type="ECO:0000256" key="2">
    <source>
        <dbReference type="ARBA" id="ARBA00004141"/>
    </source>
</evidence>
<name>A0AAQ3TU16_PASNO</name>
<comment type="subcellular location">
    <subcellularLocation>
        <location evidence="2">Membrane</location>
        <topology evidence="2">Multi-pass membrane protein</topology>
    </subcellularLocation>
</comment>
<evidence type="ECO:0000256" key="9">
    <source>
        <dbReference type="ARBA" id="ARBA00023152"/>
    </source>
</evidence>
<comment type="similarity">
    <text evidence="4">Belongs to the class I fructose-bisphosphate aldolase family.</text>
</comment>
<keyword evidence="6 11" id="KW-0812">Transmembrane</keyword>
<dbReference type="Pfam" id="PF04178">
    <property type="entry name" value="Got1"/>
    <property type="match status" value="1"/>
</dbReference>
<evidence type="ECO:0000256" key="1">
    <source>
        <dbReference type="ARBA" id="ARBA00000441"/>
    </source>
</evidence>
<feature type="transmembrane region" description="Helical" evidence="11">
    <location>
        <begin position="121"/>
        <end position="140"/>
    </location>
</feature>
<dbReference type="GO" id="GO:0016020">
    <property type="term" value="C:membrane"/>
    <property type="evidence" value="ECO:0007669"/>
    <property type="project" value="UniProtKB-SubCell"/>
</dbReference>
<feature type="transmembrane region" description="Helical" evidence="11">
    <location>
        <begin position="156"/>
        <end position="173"/>
    </location>
</feature>
<proteinExistence type="inferred from homology"/>